<reference evidence="4" key="2">
    <citation type="submission" date="2021-04" db="EMBL/GenBank/DDBJ databases">
        <authorList>
            <person name="Gilroy R."/>
        </authorList>
    </citation>
    <scope>NUCLEOTIDE SEQUENCE</scope>
    <source>
        <strain evidence="4">ChiGjej4B4-12881</strain>
    </source>
</reference>
<proteinExistence type="predicted"/>
<dbReference type="Pfam" id="PF03413">
    <property type="entry name" value="PepSY"/>
    <property type="match status" value="2"/>
</dbReference>
<feature type="compositionally biased region" description="Low complexity" evidence="1">
    <location>
        <begin position="109"/>
        <end position="133"/>
    </location>
</feature>
<feature type="region of interest" description="Disordered" evidence="1">
    <location>
        <begin position="101"/>
        <end position="152"/>
    </location>
</feature>
<feature type="domain" description="PepSY" evidence="3">
    <location>
        <begin position="233"/>
        <end position="292"/>
    </location>
</feature>
<dbReference type="AlphaFoldDB" id="A0A9D1W4M7"/>
<feature type="domain" description="PepSY" evidence="3">
    <location>
        <begin position="37"/>
        <end position="96"/>
    </location>
</feature>
<feature type="compositionally biased region" description="Polar residues" evidence="1">
    <location>
        <begin position="136"/>
        <end position="147"/>
    </location>
</feature>
<dbReference type="Proteomes" id="UP000886780">
    <property type="component" value="Unassembled WGS sequence"/>
</dbReference>
<comment type="caution">
    <text evidence="4">The sequence shown here is derived from an EMBL/GenBank/DDBJ whole genome shotgun (WGS) entry which is preliminary data.</text>
</comment>
<accession>A0A9D1W4M7</accession>
<dbReference type="Gene3D" id="3.10.450.40">
    <property type="match status" value="3"/>
</dbReference>
<sequence length="298" mass="31072">MKKSILSIAMTAAIPLAALSLAACGGSQTASTADYIGIDAAKEAALSDAGVSADGAEFSTAGLDSRNGVFYYAVDFTENGVNYEYDIDALTGVVIERAKTPAAGGQGEAGTETAPGTPAAASGTAAPAGETAAQVPASTSPAGSQETGSGGPITEAEARAIALSQAGLTEADVRFIESKKDRHDGQSVFEVEFDALTGEEYSYDIREADGAIVSYDYDSDRNPSVNSSGSGMLSEDQIRETVLSRVPGASAADVRLWLDEDDDRYQYEGQLIWDGMEYEFKIDAYSGSVLEWEADTVR</sequence>
<protein>
    <submittedName>
        <fullName evidence="4">PepSY domain-containing protein</fullName>
    </submittedName>
</protein>
<reference evidence="4" key="1">
    <citation type="journal article" date="2021" name="PeerJ">
        <title>Extensive microbial diversity within the chicken gut microbiome revealed by metagenomics and culture.</title>
        <authorList>
            <person name="Gilroy R."/>
            <person name="Ravi A."/>
            <person name="Getino M."/>
            <person name="Pursley I."/>
            <person name="Horton D.L."/>
            <person name="Alikhan N.F."/>
            <person name="Baker D."/>
            <person name="Gharbi K."/>
            <person name="Hall N."/>
            <person name="Watson M."/>
            <person name="Adriaenssens E.M."/>
            <person name="Foster-Nyarko E."/>
            <person name="Jarju S."/>
            <person name="Secka A."/>
            <person name="Antonio M."/>
            <person name="Oren A."/>
            <person name="Chaudhuri R.R."/>
            <person name="La Ragione R."/>
            <person name="Hildebrand F."/>
            <person name="Pallen M.J."/>
        </authorList>
    </citation>
    <scope>NUCLEOTIDE SEQUENCE</scope>
    <source>
        <strain evidence="4">ChiGjej4B4-12881</strain>
    </source>
</reference>
<gene>
    <name evidence="4" type="ORF">IAA28_06530</name>
</gene>
<evidence type="ECO:0000256" key="2">
    <source>
        <dbReference type="SAM" id="SignalP"/>
    </source>
</evidence>
<evidence type="ECO:0000259" key="3">
    <source>
        <dbReference type="Pfam" id="PF03413"/>
    </source>
</evidence>
<name>A0A9D1W4M7_9FIRM</name>
<dbReference type="PROSITE" id="PS51257">
    <property type="entry name" value="PROKAR_LIPOPROTEIN"/>
    <property type="match status" value="1"/>
</dbReference>
<evidence type="ECO:0000313" key="5">
    <source>
        <dbReference type="Proteomes" id="UP000886780"/>
    </source>
</evidence>
<dbReference type="EMBL" id="DXEU01000111">
    <property type="protein sequence ID" value="HIX52443.1"/>
    <property type="molecule type" value="Genomic_DNA"/>
</dbReference>
<keyword evidence="2" id="KW-0732">Signal</keyword>
<feature type="signal peptide" evidence="2">
    <location>
        <begin position="1"/>
        <end position="22"/>
    </location>
</feature>
<feature type="chain" id="PRO_5038712343" evidence="2">
    <location>
        <begin position="23"/>
        <end position="298"/>
    </location>
</feature>
<dbReference type="InterPro" id="IPR025711">
    <property type="entry name" value="PepSY"/>
</dbReference>
<evidence type="ECO:0000256" key="1">
    <source>
        <dbReference type="SAM" id="MobiDB-lite"/>
    </source>
</evidence>
<organism evidence="4 5">
    <name type="scientific">Candidatus Lachnoclostridium stercoripullorum</name>
    <dbReference type="NCBI Taxonomy" id="2838635"/>
    <lineage>
        <taxon>Bacteria</taxon>
        <taxon>Bacillati</taxon>
        <taxon>Bacillota</taxon>
        <taxon>Clostridia</taxon>
        <taxon>Lachnospirales</taxon>
        <taxon>Lachnospiraceae</taxon>
    </lineage>
</organism>
<evidence type="ECO:0000313" key="4">
    <source>
        <dbReference type="EMBL" id="HIX52443.1"/>
    </source>
</evidence>